<dbReference type="AlphaFoldDB" id="A0A976FLQ4"/>
<reference evidence="1 2" key="1">
    <citation type="journal article" date="2021" name="Genome Biol.">
        <title>AFLAP: assembly-free linkage analysis pipeline using k-mers from genome sequencing data.</title>
        <authorList>
            <person name="Fletcher K."/>
            <person name="Zhang L."/>
            <person name="Gil J."/>
            <person name="Han R."/>
            <person name="Cavanaugh K."/>
            <person name="Michelmore R."/>
        </authorList>
    </citation>
    <scope>NUCLEOTIDE SEQUENCE [LARGE SCALE GENOMIC DNA]</scope>
    <source>
        <strain evidence="1 2">SF5</strain>
    </source>
</reference>
<dbReference type="Proteomes" id="UP000294530">
    <property type="component" value="Unassembled WGS sequence"/>
</dbReference>
<evidence type="ECO:0000313" key="2">
    <source>
        <dbReference type="Proteomes" id="UP000294530"/>
    </source>
</evidence>
<name>A0A976FLQ4_BRELC</name>
<sequence>MDSDTSSGDEVLKLVWSREETKTSDVRAIANCSEVKSRRSGFKRHSRQRVNLGRKFIAAPPTIFETING</sequence>
<protein>
    <submittedName>
        <fullName evidence="1">Uncharacterized protein</fullName>
    </submittedName>
</protein>
<dbReference type="KEGG" id="blac:94344698"/>
<proteinExistence type="predicted"/>
<comment type="caution">
    <text evidence="1">The sequence shown here is derived from an EMBL/GenBank/DDBJ whole genome shotgun (WGS) entry which is preliminary data.</text>
</comment>
<organism evidence="1 2">
    <name type="scientific">Bremia lactucae</name>
    <name type="common">Lettuce downy mildew</name>
    <dbReference type="NCBI Taxonomy" id="4779"/>
    <lineage>
        <taxon>Eukaryota</taxon>
        <taxon>Sar</taxon>
        <taxon>Stramenopiles</taxon>
        <taxon>Oomycota</taxon>
        <taxon>Peronosporomycetes</taxon>
        <taxon>Peronosporales</taxon>
        <taxon>Peronosporaceae</taxon>
        <taxon>Bremia</taxon>
    </lineage>
</organism>
<keyword evidence="2" id="KW-1185">Reference proteome</keyword>
<gene>
    <name evidence="1" type="ORF">CCR75_000922</name>
</gene>
<dbReference type="GeneID" id="94344698"/>
<accession>A0A976FLQ4</accession>
<dbReference type="EMBL" id="SHOA02000016">
    <property type="protein sequence ID" value="TDH68993.1"/>
    <property type="molecule type" value="Genomic_DNA"/>
</dbReference>
<evidence type="ECO:0000313" key="1">
    <source>
        <dbReference type="EMBL" id="TDH68993.1"/>
    </source>
</evidence>
<dbReference type="RefSeq" id="XP_067818492.1">
    <property type="nucleotide sequence ID" value="XM_067959027.1"/>
</dbReference>